<feature type="non-terminal residue" evidence="1">
    <location>
        <position position="1"/>
    </location>
</feature>
<sequence>AASYIVDSLVIKKRSKSFQENALIALAEIKGKKTIQYLRNRIAFYRKGAKLTLPQLK</sequence>
<organism evidence="1">
    <name type="scientific">hydrothermal vent metagenome</name>
    <dbReference type="NCBI Taxonomy" id="652676"/>
    <lineage>
        <taxon>unclassified sequences</taxon>
        <taxon>metagenomes</taxon>
        <taxon>ecological metagenomes</taxon>
    </lineage>
</organism>
<dbReference type="AlphaFoldDB" id="A0A3B1DCZ0"/>
<reference evidence="1" key="1">
    <citation type="submission" date="2018-06" db="EMBL/GenBank/DDBJ databases">
        <authorList>
            <person name="Zhirakovskaya E."/>
        </authorList>
    </citation>
    <scope>NUCLEOTIDE SEQUENCE</scope>
</reference>
<proteinExistence type="predicted"/>
<accession>A0A3B1DCZ0</accession>
<gene>
    <name evidence="1" type="ORF">MNBD_PLANCTO02-2478</name>
</gene>
<dbReference type="EMBL" id="UOGL01000473">
    <property type="protein sequence ID" value="VAX40696.1"/>
    <property type="molecule type" value="Genomic_DNA"/>
</dbReference>
<protein>
    <submittedName>
        <fullName evidence="1">Uncharacterized protein</fullName>
    </submittedName>
</protein>
<evidence type="ECO:0000313" key="1">
    <source>
        <dbReference type="EMBL" id="VAX40696.1"/>
    </source>
</evidence>
<name>A0A3B1DCZ0_9ZZZZ</name>